<reference evidence="9" key="2">
    <citation type="submission" date="2025-09" db="UniProtKB">
        <authorList>
            <consortium name="Ensembl"/>
        </authorList>
    </citation>
    <scope>IDENTIFICATION</scope>
</reference>
<keyword evidence="10" id="KW-1185">Reference proteome</keyword>
<dbReference type="GO" id="GO:0003723">
    <property type="term" value="F:RNA binding"/>
    <property type="evidence" value="ECO:0007669"/>
    <property type="project" value="UniProtKB-KW"/>
</dbReference>
<dbReference type="AlphaFoldDB" id="A0A8C4EDV5"/>
<accession>A0A8C4EDV5</accession>
<evidence type="ECO:0000256" key="3">
    <source>
        <dbReference type="ARBA" id="ARBA00022664"/>
    </source>
</evidence>
<evidence type="ECO:0000256" key="1">
    <source>
        <dbReference type="ARBA" id="ARBA00004123"/>
    </source>
</evidence>
<evidence type="ECO:0000313" key="9">
    <source>
        <dbReference type="Ensembl" id="ENSDLAP00005016841.1"/>
    </source>
</evidence>
<keyword evidence="6" id="KW-0508">mRNA splicing</keyword>
<keyword evidence="7" id="KW-0539">Nucleus</keyword>
<evidence type="ECO:0000256" key="8">
    <source>
        <dbReference type="ARBA" id="ARBA00023274"/>
    </source>
</evidence>
<dbReference type="Proteomes" id="UP000694389">
    <property type="component" value="Unassembled WGS sequence"/>
</dbReference>
<evidence type="ECO:0000313" key="10">
    <source>
        <dbReference type="Proteomes" id="UP000694389"/>
    </source>
</evidence>
<evidence type="ECO:0000256" key="4">
    <source>
        <dbReference type="ARBA" id="ARBA00022728"/>
    </source>
</evidence>
<proteinExistence type="inferred from homology"/>
<organism evidence="9 10">
    <name type="scientific">Dicentrarchus labrax</name>
    <name type="common">European seabass</name>
    <name type="synonym">Morone labrax</name>
    <dbReference type="NCBI Taxonomy" id="13489"/>
    <lineage>
        <taxon>Eukaryota</taxon>
        <taxon>Metazoa</taxon>
        <taxon>Chordata</taxon>
        <taxon>Craniata</taxon>
        <taxon>Vertebrata</taxon>
        <taxon>Euteleostomi</taxon>
        <taxon>Actinopterygii</taxon>
        <taxon>Neopterygii</taxon>
        <taxon>Teleostei</taxon>
        <taxon>Neoteleostei</taxon>
        <taxon>Acanthomorphata</taxon>
        <taxon>Eupercaria</taxon>
        <taxon>Moronidae</taxon>
        <taxon>Dicentrarchus</taxon>
    </lineage>
</organism>
<evidence type="ECO:0000256" key="6">
    <source>
        <dbReference type="ARBA" id="ARBA00023187"/>
    </source>
</evidence>
<keyword evidence="3" id="KW-0507">mRNA processing</keyword>
<dbReference type="Gene3D" id="2.30.30.100">
    <property type="match status" value="1"/>
</dbReference>
<evidence type="ECO:0000256" key="7">
    <source>
        <dbReference type="ARBA" id="ARBA00023242"/>
    </source>
</evidence>
<keyword evidence="5" id="KW-0694">RNA-binding</keyword>
<dbReference type="InterPro" id="IPR027078">
    <property type="entry name" value="snRNP-E"/>
</dbReference>
<dbReference type="SUPFAM" id="SSF50182">
    <property type="entry name" value="Sm-like ribonucleoproteins"/>
    <property type="match status" value="1"/>
</dbReference>
<sequence length="62" mass="7118">VNIEGCIIGFNECMNLVLDDGEDVHVKSKKRKELMFKGGHITLPESEFNRTTDAYRSFLSQR</sequence>
<dbReference type="GO" id="GO:0000398">
    <property type="term" value="P:mRNA splicing, via spliceosome"/>
    <property type="evidence" value="ECO:0007669"/>
    <property type="project" value="InterPro"/>
</dbReference>
<protein>
    <submittedName>
        <fullName evidence="9">Uncharacterized protein</fullName>
    </submittedName>
</protein>
<comment type="subcellular location">
    <subcellularLocation>
        <location evidence="1">Nucleus</location>
    </subcellularLocation>
</comment>
<keyword evidence="4" id="KW-0747">Spliceosome</keyword>
<dbReference type="InterPro" id="IPR010920">
    <property type="entry name" value="LSM_dom_sf"/>
</dbReference>
<name>A0A8C4EDV5_DICLA</name>
<keyword evidence="8" id="KW-0687">Ribonucleoprotein</keyword>
<evidence type="ECO:0000256" key="5">
    <source>
        <dbReference type="ARBA" id="ARBA00022884"/>
    </source>
</evidence>
<comment type="similarity">
    <text evidence="2">Belongs to the snRNP Sm proteins family.</text>
</comment>
<dbReference type="Ensembl" id="ENSDLAT00005018217.2">
    <property type="protein sequence ID" value="ENSDLAP00005016841.1"/>
    <property type="gene ID" value="ENSDLAG00005008179.2"/>
</dbReference>
<dbReference type="PANTHER" id="PTHR11193">
    <property type="entry name" value="SMALL NUCLEAR RIBONUCLEOPROTEIN E"/>
    <property type="match status" value="1"/>
</dbReference>
<evidence type="ECO:0000256" key="2">
    <source>
        <dbReference type="ARBA" id="ARBA00006850"/>
    </source>
</evidence>
<reference evidence="9" key="1">
    <citation type="submission" date="2025-08" db="UniProtKB">
        <authorList>
            <consortium name="Ensembl"/>
        </authorList>
    </citation>
    <scope>IDENTIFICATION</scope>
</reference>
<dbReference type="GO" id="GO:0005681">
    <property type="term" value="C:spliceosomal complex"/>
    <property type="evidence" value="ECO:0007669"/>
    <property type="project" value="UniProtKB-KW"/>
</dbReference>